<reference evidence="10 11" key="1">
    <citation type="submission" date="2019-05" db="EMBL/GenBank/DDBJ databases">
        <authorList>
            <person name="Qu J.-H."/>
        </authorList>
    </citation>
    <scope>NUCLEOTIDE SEQUENCE [LARGE SCALE GENOMIC DNA]</scope>
    <source>
        <strain evidence="10 11">T17</strain>
    </source>
</reference>
<evidence type="ECO:0000256" key="7">
    <source>
        <dbReference type="ARBA" id="ARBA00047343"/>
    </source>
</evidence>
<evidence type="ECO:0000256" key="3">
    <source>
        <dbReference type="ARBA" id="ARBA00022679"/>
    </source>
</evidence>
<keyword evidence="3 10" id="KW-0808">Transferase</keyword>
<dbReference type="SUPFAM" id="SSF159283">
    <property type="entry name" value="Guanosine diphospho-D-mannose pyrophosphorylase/mannose-6-phosphate isomerase linker domain"/>
    <property type="match status" value="1"/>
</dbReference>
<evidence type="ECO:0000256" key="1">
    <source>
        <dbReference type="ARBA" id="ARBA00006115"/>
    </source>
</evidence>
<evidence type="ECO:0000259" key="9">
    <source>
        <dbReference type="Pfam" id="PF22640"/>
    </source>
</evidence>
<dbReference type="InterPro" id="IPR051161">
    <property type="entry name" value="Mannose-6P_isomerase_type2"/>
</dbReference>
<dbReference type="InterPro" id="IPR029044">
    <property type="entry name" value="Nucleotide-diphossugar_trans"/>
</dbReference>
<dbReference type="GO" id="GO:0009298">
    <property type="term" value="P:GDP-mannose biosynthetic process"/>
    <property type="evidence" value="ECO:0007669"/>
    <property type="project" value="TreeGrafter"/>
</dbReference>
<dbReference type="EMBL" id="VCEJ01000004">
    <property type="protein sequence ID" value="TLV00023.1"/>
    <property type="molecule type" value="Genomic_DNA"/>
</dbReference>
<evidence type="ECO:0000256" key="6">
    <source>
        <dbReference type="ARBA" id="ARBA00023134"/>
    </source>
</evidence>
<comment type="catalytic activity">
    <reaction evidence="7">
        <text>alpha-D-mannose 1-phosphate + GTP + H(+) = GDP-alpha-D-mannose + diphosphate</text>
        <dbReference type="Rhea" id="RHEA:15229"/>
        <dbReference type="ChEBI" id="CHEBI:15378"/>
        <dbReference type="ChEBI" id="CHEBI:33019"/>
        <dbReference type="ChEBI" id="CHEBI:37565"/>
        <dbReference type="ChEBI" id="CHEBI:57527"/>
        <dbReference type="ChEBI" id="CHEBI:58409"/>
        <dbReference type="EC" id="2.7.7.13"/>
    </reaction>
</comment>
<comment type="caution">
    <text evidence="10">The sequence shown here is derived from an EMBL/GenBank/DDBJ whole genome shotgun (WGS) entry which is preliminary data.</text>
</comment>
<keyword evidence="5" id="KW-0547">Nucleotide-binding</keyword>
<evidence type="ECO:0000259" key="8">
    <source>
        <dbReference type="Pfam" id="PF00483"/>
    </source>
</evidence>
<keyword evidence="4 10" id="KW-0548">Nucleotidyltransferase</keyword>
<dbReference type="OrthoDB" id="9806359at2"/>
<accession>A0A5R9KUQ5</accession>
<dbReference type="Pfam" id="PF22640">
    <property type="entry name" value="ManC_GMP_beta-helix"/>
    <property type="match status" value="1"/>
</dbReference>
<proteinExistence type="inferred from homology"/>
<dbReference type="InterPro" id="IPR049577">
    <property type="entry name" value="GMPP_N"/>
</dbReference>
<dbReference type="PANTHER" id="PTHR46390:SF1">
    <property type="entry name" value="MANNOSE-1-PHOSPHATE GUANYLYLTRANSFERASE"/>
    <property type="match status" value="1"/>
</dbReference>
<dbReference type="GO" id="GO:0004475">
    <property type="term" value="F:mannose-1-phosphate guanylyltransferase (GTP) activity"/>
    <property type="evidence" value="ECO:0007669"/>
    <property type="project" value="UniProtKB-EC"/>
</dbReference>
<dbReference type="InterPro" id="IPR005835">
    <property type="entry name" value="NTP_transferase_dom"/>
</dbReference>
<comment type="similarity">
    <text evidence="1">Belongs to the mannose-6-phosphate isomerase type 2 family.</text>
</comment>
<keyword evidence="11" id="KW-1185">Reference proteome</keyword>
<dbReference type="PANTHER" id="PTHR46390">
    <property type="entry name" value="MANNOSE-1-PHOSPHATE GUANYLYLTRANSFERASE"/>
    <property type="match status" value="1"/>
</dbReference>
<dbReference type="Pfam" id="PF00483">
    <property type="entry name" value="NTP_transferase"/>
    <property type="match status" value="1"/>
</dbReference>
<feature type="domain" description="Nucleotidyl transferase" evidence="8">
    <location>
        <begin position="6"/>
        <end position="285"/>
    </location>
</feature>
<evidence type="ECO:0000256" key="2">
    <source>
        <dbReference type="ARBA" id="ARBA00012387"/>
    </source>
</evidence>
<evidence type="ECO:0000313" key="10">
    <source>
        <dbReference type="EMBL" id="TLV00023.1"/>
    </source>
</evidence>
<evidence type="ECO:0000256" key="5">
    <source>
        <dbReference type="ARBA" id="ARBA00022741"/>
    </source>
</evidence>
<dbReference type="Proteomes" id="UP000306402">
    <property type="component" value="Unassembled WGS sequence"/>
</dbReference>
<name>A0A5R9KUQ5_9BACT</name>
<dbReference type="EC" id="2.7.7.13" evidence="2"/>
<dbReference type="FunFam" id="3.90.550.10:FF:000046">
    <property type="entry name" value="Mannose-1-phosphate guanylyltransferase (GDP)"/>
    <property type="match status" value="1"/>
</dbReference>
<dbReference type="GO" id="GO:0005525">
    <property type="term" value="F:GTP binding"/>
    <property type="evidence" value="ECO:0007669"/>
    <property type="project" value="UniProtKB-KW"/>
</dbReference>
<evidence type="ECO:0000256" key="4">
    <source>
        <dbReference type="ARBA" id="ARBA00022695"/>
    </source>
</evidence>
<keyword evidence="6" id="KW-0342">GTP-binding</keyword>
<dbReference type="SUPFAM" id="SSF53448">
    <property type="entry name" value="Nucleotide-diphospho-sugar transferases"/>
    <property type="match status" value="1"/>
</dbReference>
<dbReference type="AlphaFoldDB" id="A0A5R9KUQ5"/>
<sequence>MQDTYVIIMAGGVGTRFWPFSRTDFPKQFHDVLGTGRSLLQQTVDRFEGVCPIENIYIVTSQEYKELVKEQLPALVDDQILLEPNRRNTAPCIAYACYKIASRNPNANVVVAPADHIILKEEAFKDTIRIALGATRNEDILVTLGIQPTRPDTGYGYIQYVPDKMTIKKVKSFTEKPHLELALQFLDSGDFVWNAGIFVWNIQAFKKALIEFQPEIAEIFDGGEPHYYVETEDAFIQRAYQICGSISIDNAIMEKAENVHVVLSNFGWSDLGTWKSLYEVSEKDANLNVTDGNLLLFNTTNSIIKTPKEKLVVISGLDGYIVAEYDGVLMICKKEEEQKVKEFVAHAKELDLKYV</sequence>
<dbReference type="CDD" id="cd02509">
    <property type="entry name" value="GDP-M1P_Guanylyltransferase"/>
    <property type="match status" value="1"/>
</dbReference>
<dbReference type="Gene3D" id="3.90.550.10">
    <property type="entry name" value="Spore Coat Polysaccharide Biosynthesis Protein SpsA, Chain A"/>
    <property type="match status" value="1"/>
</dbReference>
<dbReference type="RefSeq" id="WP_138365407.1">
    <property type="nucleotide sequence ID" value="NZ_VCEJ01000004.1"/>
</dbReference>
<gene>
    <name evidence="10" type="ORF">FEN17_10945</name>
</gene>
<evidence type="ECO:0000313" key="11">
    <source>
        <dbReference type="Proteomes" id="UP000306402"/>
    </source>
</evidence>
<organism evidence="10 11">
    <name type="scientific">Dyadobacter luticola</name>
    <dbReference type="NCBI Taxonomy" id="1979387"/>
    <lineage>
        <taxon>Bacteria</taxon>
        <taxon>Pseudomonadati</taxon>
        <taxon>Bacteroidota</taxon>
        <taxon>Cytophagia</taxon>
        <taxon>Cytophagales</taxon>
        <taxon>Spirosomataceae</taxon>
        <taxon>Dyadobacter</taxon>
    </lineage>
</organism>
<protein>
    <recommendedName>
        <fullName evidence="2">mannose-1-phosphate guanylyltransferase</fullName>
        <ecNumber evidence="2">2.7.7.13</ecNumber>
    </recommendedName>
</protein>
<dbReference type="InterPro" id="IPR054566">
    <property type="entry name" value="ManC/GMP-like_b-helix"/>
</dbReference>
<feature type="domain" description="MannoseP isomerase/GMP-like beta-helix" evidence="9">
    <location>
        <begin position="293"/>
        <end position="345"/>
    </location>
</feature>